<keyword evidence="2" id="KW-1185">Reference proteome</keyword>
<evidence type="ECO:0000313" key="2">
    <source>
        <dbReference type="Proteomes" id="UP000032229"/>
    </source>
</evidence>
<sequence length="78" mass="9281">MCPLELENNFKLSLLKFMFSTLGLIWFISVTIFKGFLSLLKSVFIEVNFIKKINIIPLKIHFFNNNHTSWMVFMKCFN</sequence>
<proteinExistence type="predicted"/>
<accession>A0A0C5WFF3</accession>
<dbReference type="EMBL" id="CP007202">
    <property type="protein sequence ID" value="AJR04927.1"/>
    <property type="molecule type" value="Genomic_DNA"/>
</dbReference>
<name>A0A0C5WFF3_9FLAO</name>
<evidence type="ECO:0000313" key="1">
    <source>
        <dbReference type="EMBL" id="AJR04927.1"/>
    </source>
</evidence>
<dbReference type="HOGENOM" id="CLU_2620106_0_0_10"/>
<protein>
    <submittedName>
        <fullName evidence="1">Uncharacterized protein</fullName>
    </submittedName>
</protein>
<dbReference type="AlphaFoldDB" id="A0A0C5WFF3"/>
<reference evidence="1 2" key="1">
    <citation type="submission" date="2014-02" db="EMBL/GenBank/DDBJ databases">
        <authorList>
            <person name="Young C.-C."/>
            <person name="Hameed A."/>
            <person name="Huang H.-C."/>
            <person name="Shahina M."/>
        </authorList>
    </citation>
    <scope>NUCLEOTIDE SEQUENCE [LARGE SCALE GENOMIC DNA]</scope>
    <source>
        <strain evidence="1 2">CC-SAMT-1</strain>
    </source>
</reference>
<dbReference type="Proteomes" id="UP000032229">
    <property type="component" value="Chromosome"/>
</dbReference>
<organism evidence="1 2">
    <name type="scientific">Siansivirga zeaxanthinifaciens CC-SAMT-1</name>
    <dbReference type="NCBI Taxonomy" id="1454006"/>
    <lineage>
        <taxon>Bacteria</taxon>
        <taxon>Pseudomonadati</taxon>
        <taxon>Bacteroidota</taxon>
        <taxon>Flavobacteriia</taxon>
        <taxon>Flavobacteriales</taxon>
        <taxon>Flavobacteriaceae</taxon>
        <taxon>Siansivirga</taxon>
    </lineage>
</organism>
<dbReference type="KEGG" id="sze:AW14_10955"/>
<gene>
    <name evidence="1" type="ORF">AW14_10955</name>
</gene>